<dbReference type="Gene3D" id="2.130.10.30">
    <property type="entry name" value="Regulator of chromosome condensation 1/beta-lactamase-inhibitor protein II"/>
    <property type="match status" value="3"/>
</dbReference>
<dbReference type="EMBL" id="CP031053">
    <property type="protein sequence ID" value="QDZ25956.1"/>
    <property type="molecule type" value="Genomic_DNA"/>
</dbReference>
<protein>
    <submittedName>
        <fullName evidence="4">RCC1-like regulator of chromosome condensation protein</fullName>
    </submittedName>
</protein>
<evidence type="ECO:0000256" key="2">
    <source>
        <dbReference type="PROSITE-ProRule" id="PRU00235"/>
    </source>
</evidence>
<proteinExistence type="predicted"/>
<accession>A0A5B8N114</accession>
<evidence type="ECO:0000256" key="3">
    <source>
        <dbReference type="SAM" id="MobiDB-lite"/>
    </source>
</evidence>
<feature type="region of interest" description="Disordered" evidence="3">
    <location>
        <begin position="784"/>
        <end position="812"/>
    </location>
</feature>
<keyword evidence="1" id="KW-0677">Repeat</keyword>
<feature type="compositionally biased region" description="Basic and acidic residues" evidence="3">
    <location>
        <begin position="720"/>
        <end position="735"/>
    </location>
</feature>
<dbReference type="Pfam" id="PF00415">
    <property type="entry name" value="RCC1"/>
    <property type="match status" value="4"/>
</dbReference>
<dbReference type="InterPro" id="IPR009091">
    <property type="entry name" value="RCC1/BLIP-II"/>
</dbReference>
<dbReference type="Proteomes" id="UP000316726">
    <property type="component" value="Chromosome 20"/>
</dbReference>
<feature type="compositionally biased region" description="Basic and acidic residues" evidence="3">
    <location>
        <begin position="929"/>
        <end position="943"/>
    </location>
</feature>
<feature type="region of interest" description="Disordered" evidence="3">
    <location>
        <begin position="852"/>
        <end position="879"/>
    </location>
</feature>
<dbReference type="Gene3D" id="2.30.29.30">
    <property type="entry name" value="Pleckstrin-homology domain (PH domain)/Phosphotyrosine-binding domain (PTB)"/>
    <property type="match status" value="1"/>
</dbReference>
<feature type="compositionally biased region" description="Low complexity" evidence="3">
    <location>
        <begin position="710"/>
        <end position="719"/>
    </location>
</feature>
<feature type="region of interest" description="Disordered" evidence="3">
    <location>
        <begin position="372"/>
        <end position="397"/>
    </location>
</feature>
<dbReference type="PROSITE" id="PS50012">
    <property type="entry name" value="RCC1_3"/>
    <property type="match status" value="6"/>
</dbReference>
<feature type="region of interest" description="Disordered" evidence="3">
    <location>
        <begin position="920"/>
        <end position="968"/>
    </location>
</feature>
<sequence>MKKEASYDQVTAESAITQLRKGGILLKFCRRATPHFVNIRLSSDDRYLVYNRVGRSGQKKKYISILRIADIQKGVTHRVFLGIFQYVPGRTSKLQEHSITVTYFDKKEYLRKFSIACTSNEEQQLWIHGLEQVTKFHQSQDYIQQDEMLASGYGDYSGVVVNPRSSFSLMGSAGLGVRSANGSQNDLSLSSVDPSQISFEMARVLGLPDSGHQDEYYGHNGASSSMMANDVVASQTMEHSADLNRVSRDLVLSKFNAHLPPGDLFVWGSFLDSGSLLMQDSNRPTILEGTDSLDVSKVAFGSSHGMLVTRSGGIYSWGSGAAGQLGHGICAEMRIPRRLVVGLETETIHFASCSSDQTAVITTKGELFTWGSRQTSGTSTSDGAAEAAETEDGGGDQMVPGLHTQWFPKQFSCLSSKKVLKVTCGPYHSALITLEARGNLYTWGDNFLGKLGQGPDVKRLCAPRRVEGNGFGQRTTKHVACGTWHTAAVVELVSKRENGGDALTSTSASTSPGSVGDKDKDVTAPSNGQSSLYVWGSDEEGCLGLDPEKRESLSKDSIAWTPLDVGGAIAAKDLAQVECGASHTLVLSEKGLVYQAGVCGPRAAGGGFHEVNVQHESISQIACGLHHSVVVNKKKSRVYSWGQGKEGQLGHNDFKDISEPKSVQKLASRHILDIQCGEHYTLSVCTHTGYDDAKVERQLKMAREKFQSVVGTSVVSSSHSPEEKDKKAKGKKADRLSGLQGKSNAKSAAGSGVGSENPSLANRKRARSKTKSVIKILKTYMNTKTKRKSLSDPVSMGPAVGSSKGSPPDKKKIVNVDSTLDVMTKLGDGINKVRSLSAHARDEKAVEAIIQSPPLSILSQPPRRADDGSGQGDSPVERERTSFLTIFKESEDKAKVPNMERLAKRIVDLERQISLTQIKGAQPAVTKGAQEEGKEDQGKENDVGKLNTILPQPQTPTHSRNSTWSFDLSNDADSQNTFARIRKQSQSLESFSTPLGISIKAPVMPMTEVKKQRSDSFVHLSAQNKRLKQKLKEMETRLRQQPSSKRGDIGHAAEPTQQQHQDSVALSCVEVVPGVKIFIRSMKDRTELYKVVYGGEAHVSAFREWFLHNRVDFMKTHGITHIDVRDPMSIFFKLDKTGGGHGEEETPKEEFLELLATP</sequence>
<feature type="compositionally biased region" description="Polar residues" evidence="3">
    <location>
        <begin position="949"/>
        <end position="968"/>
    </location>
</feature>
<dbReference type="PANTHER" id="PTHR22870:SF437">
    <property type="entry name" value="REGULATOR OF CHROMOSOME CONDENSATION (RCC1) FAMILY WITH FYVE ZINC FINGER DOMAIN-CONTAINING PROTEIN"/>
    <property type="match status" value="1"/>
</dbReference>
<feature type="compositionally biased region" description="Low complexity" evidence="3">
    <location>
        <begin position="375"/>
        <end position="387"/>
    </location>
</feature>
<feature type="compositionally biased region" description="Low complexity" evidence="3">
    <location>
        <begin position="852"/>
        <end position="862"/>
    </location>
</feature>
<feature type="region of interest" description="Disordered" evidence="3">
    <location>
        <begin position="499"/>
        <end position="530"/>
    </location>
</feature>
<dbReference type="InterPro" id="IPR011993">
    <property type="entry name" value="PH-like_dom_sf"/>
</dbReference>
<feature type="compositionally biased region" description="Polar residues" evidence="3">
    <location>
        <begin position="503"/>
        <end position="513"/>
    </location>
</feature>
<reference evidence="4 5" key="1">
    <citation type="submission" date="2018-07" db="EMBL/GenBank/DDBJ databases">
        <title>The complete nuclear genome of the prasinophyte Chloropicon primus (CCMP1205).</title>
        <authorList>
            <person name="Pombert J.-F."/>
            <person name="Otis C."/>
            <person name="Turmel M."/>
            <person name="Lemieux C."/>
        </authorList>
    </citation>
    <scope>NUCLEOTIDE SEQUENCE [LARGE SCALE GENOMIC DNA]</scope>
    <source>
        <strain evidence="4 5">CCMP1205</strain>
    </source>
</reference>
<evidence type="ECO:0000313" key="5">
    <source>
        <dbReference type="Proteomes" id="UP000316726"/>
    </source>
</evidence>
<feature type="region of interest" description="Disordered" evidence="3">
    <location>
        <begin position="1035"/>
        <end position="1061"/>
    </location>
</feature>
<name>A0A5B8N114_9CHLO</name>
<keyword evidence="5" id="KW-1185">Reference proteome</keyword>
<evidence type="ECO:0000256" key="1">
    <source>
        <dbReference type="ARBA" id="ARBA00022737"/>
    </source>
</evidence>
<dbReference type="SUPFAM" id="SSF50729">
    <property type="entry name" value="PH domain-like"/>
    <property type="match status" value="1"/>
</dbReference>
<dbReference type="OrthoDB" id="5981550at2759"/>
<dbReference type="PANTHER" id="PTHR22870">
    <property type="entry name" value="REGULATOR OF CHROMOSOME CONDENSATION"/>
    <property type="match status" value="1"/>
</dbReference>
<gene>
    <name evidence="4" type="ORF">A3770_20p84740</name>
</gene>
<feature type="compositionally biased region" description="Basic residues" evidence="3">
    <location>
        <begin position="762"/>
        <end position="772"/>
    </location>
</feature>
<organism evidence="4 5">
    <name type="scientific">Chloropicon primus</name>
    <dbReference type="NCBI Taxonomy" id="1764295"/>
    <lineage>
        <taxon>Eukaryota</taxon>
        <taxon>Viridiplantae</taxon>
        <taxon>Chlorophyta</taxon>
        <taxon>Chloropicophyceae</taxon>
        <taxon>Chloropicales</taxon>
        <taxon>Chloropicaceae</taxon>
        <taxon>Chloropicon</taxon>
    </lineage>
</organism>
<feature type="repeat" description="RCC1" evidence="2">
    <location>
        <begin position="530"/>
        <end position="590"/>
    </location>
</feature>
<dbReference type="InterPro" id="IPR051210">
    <property type="entry name" value="Ub_ligase/GEF_domain"/>
</dbReference>
<dbReference type="STRING" id="1764295.A0A5B8N114"/>
<feature type="repeat" description="RCC1" evidence="2">
    <location>
        <begin position="365"/>
        <end position="435"/>
    </location>
</feature>
<feature type="repeat" description="RCC1" evidence="2">
    <location>
        <begin position="262"/>
        <end position="311"/>
    </location>
</feature>
<dbReference type="PROSITE" id="PS00626">
    <property type="entry name" value="RCC1_2"/>
    <property type="match status" value="1"/>
</dbReference>
<evidence type="ECO:0000313" key="4">
    <source>
        <dbReference type="EMBL" id="QDZ25956.1"/>
    </source>
</evidence>
<dbReference type="SUPFAM" id="SSF50985">
    <property type="entry name" value="RCC1/BLIP-II"/>
    <property type="match status" value="2"/>
</dbReference>
<feature type="region of interest" description="Disordered" evidence="3">
    <location>
        <begin position="710"/>
        <end position="772"/>
    </location>
</feature>
<dbReference type="AlphaFoldDB" id="A0A5B8N114"/>
<feature type="repeat" description="RCC1" evidence="2">
    <location>
        <begin position="636"/>
        <end position="687"/>
    </location>
</feature>
<dbReference type="InterPro" id="IPR000408">
    <property type="entry name" value="Reg_chr_condens"/>
</dbReference>
<feature type="repeat" description="RCC1" evidence="2">
    <location>
        <begin position="438"/>
        <end position="492"/>
    </location>
</feature>
<feature type="repeat" description="RCC1" evidence="2">
    <location>
        <begin position="312"/>
        <end position="364"/>
    </location>
</feature>